<protein>
    <recommendedName>
        <fullName evidence="3">Mitochondrial import inner membrane translocase subunit TIM54</fullName>
    </recommendedName>
</protein>
<dbReference type="PhylomeDB" id="A0A060TG51"/>
<evidence type="ECO:0000256" key="8">
    <source>
        <dbReference type="ARBA" id="ARBA00022989"/>
    </source>
</evidence>
<dbReference type="EMBL" id="HG937694">
    <property type="protein sequence ID" value="CDP37827.1"/>
    <property type="molecule type" value="Genomic_DNA"/>
</dbReference>
<feature type="compositionally biased region" description="Polar residues" evidence="12">
    <location>
        <begin position="239"/>
        <end position="250"/>
    </location>
</feature>
<dbReference type="InterPro" id="IPR021056">
    <property type="entry name" value="Mt_import_IM_translocase_Tim54"/>
</dbReference>
<evidence type="ECO:0000256" key="1">
    <source>
        <dbReference type="ARBA" id="ARBA00004434"/>
    </source>
</evidence>
<feature type="compositionally biased region" description="Basic and acidic residues" evidence="12">
    <location>
        <begin position="276"/>
        <end position="296"/>
    </location>
</feature>
<evidence type="ECO:0000256" key="2">
    <source>
        <dbReference type="ARBA" id="ARBA00006355"/>
    </source>
</evidence>
<keyword evidence="5" id="KW-0812">Transmembrane</keyword>
<evidence type="ECO:0000256" key="5">
    <source>
        <dbReference type="ARBA" id="ARBA00022692"/>
    </source>
</evidence>
<dbReference type="GO" id="GO:0005743">
    <property type="term" value="C:mitochondrial inner membrane"/>
    <property type="evidence" value="ECO:0007669"/>
    <property type="project" value="UniProtKB-SubCell"/>
</dbReference>
<dbReference type="Pfam" id="PF11711">
    <property type="entry name" value="Tim54"/>
    <property type="match status" value="1"/>
</dbReference>
<evidence type="ECO:0000256" key="6">
    <source>
        <dbReference type="ARBA" id="ARBA00022792"/>
    </source>
</evidence>
<dbReference type="PANTHER" id="PTHR12358">
    <property type="entry name" value="SPHINGOSINE KINASE"/>
    <property type="match status" value="1"/>
</dbReference>
<evidence type="ECO:0000256" key="7">
    <source>
        <dbReference type="ARBA" id="ARBA00022927"/>
    </source>
</evidence>
<comment type="subcellular location">
    <subcellularLocation>
        <location evidence="1">Mitochondrion inner membrane</location>
        <topology evidence="1">Single-pass membrane protein</topology>
    </subcellularLocation>
</comment>
<evidence type="ECO:0000256" key="10">
    <source>
        <dbReference type="ARBA" id="ARBA00023128"/>
    </source>
</evidence>
<keyword evidence="11" id="KW-0472">Membrane</keyword>
<reference evidence="13" key="1">
    <citation type="submission" date="2014-02" db="EMBL/GenBank/DDBJ databases">
        <authorList>
            <person name="Genoscope - CEA"/>
        </authorList>
    </citation>
    <scope>NUCLEOTIDE SEQUENCE</scope>
    <source>
        <strain evidence="13">LS3</strain>
    </source>
</reference>
<comment type="similarity">
    <text evidence="2">Belongs to the TIM54 family.</text>
</comment>
<dbReference type="AlphaFoldDB" id="A0A060TG51"/>
<keyword evidence="4" id="KW-0813">Transport</keyword>
<name>A0A060TG51_BLAAD</name>
<keyword evidence="7" id="KW-0653">Protein transport</keyword>
<sequence length="439" mass="49478">MSESTPKPPRKEFRHPVLSAMGISRLRVPSRNWMIFWAVSGLIAGTIAYDRRERKLRREHWKDKVRHLSMVEMNALEMPRKVNVYIAPPPGDYMETSMAHFRHYIKPILVASATDYELHTLQSQGDIRYQVAEEIRNRRRRELGLPEVVPEGSKPKDEIDAQIESKLKYDTTGGVICVGRGAYTEYMNGLHEGWLGPLEKPEGLEESDASAASFPNEEADLADIHGYAPKKEADAPAASTETLNTESSGSVEPLADKSEPAPSQQESDISPVPAETVEKEEKKEEQEEKKKEDKVAPKSYIPLGQWDQAESNTQFLLAQQSKTVSEPIAIIPHSRIMGFLNTPIRIYRWFNKRHLADSIGEATVAVVFASTRPYDMNTDPDALISEVDEWPKNWKKKGIEKGSEWMAPFKVDERIGSSLSVYTSTTEQDEFSSPSSSSE</sequence>
<keyword evidence="9" id="KW-0811">Translocation</keyword>
<reference evidence="13" key="2">
    <citation type="submission" date="2014-06" db="EMBL/GenBank/DDBJ databases">
        <title>The complete genome of Blastobotrys (Arxula) adeninivorans LS3 - a yeast of biotechnological interest.</title>
        <authorList>
            <person name="Kunze G."/>
            <person name="Gaillardin C."/>
            <person name="Czernicka M."/>
            <person name="Durrens P."/>
            <person name="Martin T."/>
            <person name="Boer E."/>
            <person name="Gabaldon T."/>
            <person name="Cruz J."/>
            <person name="Talla E."/>
            <person name="Marck C."/>
            <person name="Goffeau A."/>
            <person name="Barbe V."/>
            <person name="Baret P."/>
            <person name="Baronian K."/>
            <person name="Beier S."/>
            <person name="Bleykasten C."/>
            <person name="Bode R."/>
            <person name="Casaregola S."/>
            <person name="Despons L."/>
            <person name="Fairhead C."/>
            <person name="Giersberg M."/>
            <person name="Gierski P."/>
            <person name="Hahnel U."/>
            <person name="Hartmann A."/>
            <person name="Jankowska D."/>
            <person name="Jubin C."/>
            <person name="Jung P."/>
            <person name="Lafontaine I."/>
            <person name="Leh-Louis V."/>
            <person name="Lemaire M."/>
            <person name="Marcet-Houben M."/>
            <person name="Mascher M."/>
            <person name="Morel G."/>
            <person name="Richard G.-F."/>
            <person name="Riechen J."/>
            <person name="Sacerdot C."/>
            <person name="Sarkar A."/>
            <person name="Savel G."/>
            <person name="Schacherer J."/>
            <person name="Sherman D."/>
            <person name="Straub M.-L."/>
            <person name="Stein N."/>
            <person name="Thierry A."/>
            <person name="Trautwein-Schult A."/>
            <person name="Westhof E."/>
            <person name="Worch S."/>
            <person name="Dujon B."/>
            <person name="Souciet J.-L."/>
            <person name="Wincker P."/>
            <person name="Scholz U."/>
            <person name="Neuveglise N."/>
        </authorList>
    </citation>
    <scope>NUCLEOTIDE SEQUENCE</scope>
    <source>
        <strain evidence="13">LS3</strain>
    </source>
</reference>
<evidence type="ECO:0000256" key="12">
    <source>
        <dbReference type="SAM" id="MobiDB-lite"/>
    </source>
</evidence>
<keyword evidence="6" id="KW-0999">Mitochondrion inner membrane</keyword>
<keyword evidence="8" id="KW-1133">Transmembrane helix</keyword>
<evidence type="ECO:0000256" key="9">
    <source>
        <dbReference type="ARBA" id="ARBA00023010"/>
    </source>
</evidence>
<evidence type="ECO:0000256" key="11">
    <source>
        <dbReference type="ARBA" id="ARBA00023136"/>
    </source>
</evidence>
<proteinExistence type="inferred from homology"/>
<dbReference type="PANTHER" id="PTHR12358:SF101">
    <property type="entry name" value="MITOCHONDRIAL IMPORT INNER MEMBRANE TRANSLOCASE SUBUNIT TIM54"/>
    <property type="match status" value="1"/>
</dbReference>
<gene>
    <name evidence="13" type="ORF">GNLVRS02_ARAD1D20372g</name>
</gene>
<dbReference type="GO" id="GO:0015031">
    <property type="term" value="P:protein transport"/>
    <property type="evidence" value="ECO:0007669"/>
    <property type="project" value="UniProtKB-KW"/>
</dbReference>
<organism evidence="13">
    <name type="scientific">Blastobotrys adeninivorans</name>
    <name type="common">Yeast</name>
    <name type="synonym">Arxula adeninivorans</name>
    <dbReference type="NCBI Taxonomy" id="409370"/>
    <lineage>
        <taxon>Eukaryota</taxon>
        <taxon>Fungi</taxon>
        <taxon>Dikarya</taxon>
        <taxon>Ascomycota</taxon>
        <taxon>Saccharomycotina</taxon>
        <taxon>Dipodascomycetes</taxon>
        <taxon>Dipodascales</taxon>
        <taxon>Trichomonascaceae</taxon>
        <taxon>Blastobotrys</taxon>
    </lineage>
</organism>
<feature type="region of interest" description="Disordered" evidence="12">
    <location>
        <begin position="231"/>
        <end position="296"/>
    </location>
</feature>
<evidence type="ECO:0000313" key="13">
    <source>
        <dbReference type="EMBL" id="CDP37827.1"/>
    </source>
</evidence>
<evidence type="ECO:0000256" key="3">
    <source>
        <dbReference type="ARBA" id="ARBA00020796"/>
    </source>
</evidence>
<keyword evidence="10" id="KW-0496">Mitochondrion</keyword>
<dbReference type="InterPro" id="IPR050187">
    <property type="entry name" value="Lipid_Phosphate_FormReg"/>
</dbReference>
<evidence type="ECO:0000256" key="4">
    <source>
        <dbReference type="ARBA" id="ARBA00022448"/>
    </source>
</evidence>
<accession>A0A060TG51</accession>